<dbReference type="EMBL" id="JABFUD020000006">
    <property type="protein sequence ID" value="KAI5078490.1"/>
    <property type="molecule type" value="Genomic_DNA"/>
</dbReference>
<evidence type="ECO:0000313" key="1">
    <source>
        <dbReference type="EMBL" id="KAI5078490.1"/>
    </source>
</evidence>
<dbReference type="PANTHER" id="PTHR47703">
    <property type="entry name" value="D-AMINOACID AMINOTRANSFERASE-LIKE PLP-DEPENDENT ENZYMES SUPERFAMILY PROTEIN"/>
    <property type="match status" value="1"/>
</dbReference>
<keyword evidence="3" id="KW-1185">Reference proteome</keyword>
<name>A0A9D4ZMS3_ADICA</name>
<comment type="caution">
    <text evidence="1">The sequence shown here is derived from an EMBL/GenBank/DDBJ whole genome shotgun (WGS) entry which is preliminary data.</text>
</comment>
<accession>A0A9D4ZMS3</accession>
<protein>
    <submittedName>
        <fullName evidence="1">Uncharacterized protein</fullName>
    </submittedName>
</protein>
<dbReference type="EMBL" id="JABFUD020000006">
    <property type="protein sequence ID" value="KAI5079064.1"/>
    <property type="molecule type" value="Genomic_DNA"/>
</dbReference>
<evidence type="ECO:0000313" key="2">
    <source>
        <dbReference type="EMBL" id="KAI5079064.1"/>
    </source>
</evidence>
<proteinExistence type="predicted"/>
<organism evidence="1 3">
    <name type="scientific">Adiantum capillus-veneris</name>
    <name type="common">Maidenhair fern</name>
    <dbReference type="NCBI Taxonomy" id="13818"/>
    <lineage>
        <taxon>Eukaryota</taxon>
        <taxon>Viridiplantae</taxon>
        <taxon>Streptophyta</taxon>
        <taxon>Embryophyta</taxon>
        <taxon>Tracheophyta</taxon>
        <taxon>Polypodiopsida</taxon>
        <taxon>Polypodiidae</taxon>
        <taxon>Polypodiales</taxon>
        <taxon>Pteridineae</taxon>
        <taxon>Pteridaceae</taxon>
        <taxon>Vittarioideae</taxon>
        <taxon>Adiantum</taxon>
    </lineage>
</organism>
<dbReference type="Pfam" id="PF01063">
    <property type="entry name" value="Aminotran_4"/>
    <property type="match status" value="1"/>
</dbReference>
<dbReference type="Proteomes" id="UP000886520">
    <property type="component" value="Chromosome 6"/>
</dbReference>
<dbReference type="AlphaFoldDB" id="A0A9D4ZMS3"/>
<dbReference type="GO" id="GO:0003824">
    <property type="term" value="F:catalytic activity"/>
    <property type="evidence" value="ECO:0007669"/>
    <property type="project" value="InterPro"/>
</dbReference>
<sequence>MAWNVLVRKGVLQLQDPGPPLPFLRSQPPGAYTTTRSTNNASNILLWERHMERLAQSVQLLSKEMPHLFPNSPEKSPCFVEHVKSLVQPSLRVGLQKALELRNEGGELLIMAYITGEKEDSKGKAALVDQEGFDVYIHISRCMPIHPESDARKAIRVAIMGLGRFLPNAKHTDWIRTRQALEKTRPKDVTEVILSNDGDLLLEGMITNFFVVVSRRTSAEAELSVNQDQNWNGLMLQTAPLKGVLPGVVRKLVLEICDENGISSEQSPPSWRYRGSWKEAFTTNSVHLIQPVGHIQSPVHWDGTNEPHYQQEESWEHFTLKAPGSLTDFIQSQLLDKAAVYSTSIDSLLGVLA</sequence>
<evidence type="ECO:0000313" key="3">
    <source>
        <dbReference type="Proteomes" id="UP000886520"/>
    </source>
</evidence>
<dbReference type="Gene3D" id="3.20.10.10">
    <property type="entry name" value="D-amino Acid Aminotransferase, subunit A, domain 2"/>
    <property type="match status" value="1"/>
</dbReference>
<dbReference type="InterPro" id="IPR043132">
    <property type="entry name" value="BCAT-like_C"/>
</dbReference>
<reference evidence="1" key="1">
    <citation type="submission" date="2021-01" db="EMBL/GenBank/DDBJ databases">
        <title>Adiantum capillus-veneris genome.</title>
        <authorList>
            <person name="Fang Y."/>
            <person name="Liao Q."/>
        </authorList>
    </citation>
    <scope>NUCLEOTIDE SEQUENCE</scope>
    <source>
        <strain evidence="1">H3</strain>
        <tissue evidence="1">Leaf</tissue>
    </source>
</reference>
<dbReference type="SUPFAM" id="SSF56752">
    <property type="entry name" value="D-aminoacid aminotransferase-like PLP-dependent enzymes"/>
    <property type="match status" value="1"/>
</dbReference>
<dbReference type="OrthoDB" id="59470at2759"/>
<dbReference type="PANTHER" id="PTHR47703:SF2">
    <property type="entry name" value="D-AMINOACID AMINOTRANSFERASE-LIKE PLP-DEPENDENT ENZYMES SUPERFAMILY PROTEIN"/>
    <property type="match status" value="1"/>
</dbReference>
<dbReference type="InterPro" id="IPR001544">
    <property type="entry name" value="Aminotrans_IV"/>
</dbReference>
<dbReference type="InterPro" id="IPR036038">
    <property type="entry name" value="Aminotransferase-like"/>
</dbReference>
<gene>
    <name evidence="1" type="ORF">GOP47_0006161</name>
    <name evidence="2" type="ORF">GOP47_0006735</name>
</gene>